<feature type="non-terminal residue" evidence="2">
    <location>
        <position position="89"/>
    </location>
</feature>
<organism evidence="2">
    <name type="scientific">uncultured Lysobacter sp</name>
    <dbReference type="NCBI Taxonomy" id="271060"/>
    <lineage>
        <taxon>Bacteria</taxon>
        <taxon>Pseudomonadati</taxon>
        <taxon>Pseudomonadota</taxon>
        <taxon>Gammaproteobacteria</taxon>
        <taxon>Lysobacterales</taxon>
        <taxon>Lysobacteraceae</taxon>
        <taxon>Lysobacter</taxon>
        <taxon>environmental samples</taxon>
    </lineage>
</organism>
<dbReference type="AlphaFoldDB" id="A0A6J4LBF2"/>
<feature type="region of interest" description="Disordered" evidence="1">
    <location>
        <begin position="44"/>
        <end position="89"/>
    </location>
</feature>
<dbReference type="GO" id="GO:0008855">
    <property type="term" value="F:exodeoxyribonuclease VII activity"/>
    <property type="evidence" value="ECO:0007669"/>
    <property type="project" value="UniProtKB-EC"/>
</dbReference>
<accession>A0A6J4LBF2</accession>
<feature type="non-terminal residue" evidence="2">
    <location>
        <position position="1"/>
    </location>
</feature>
<sequence length="89" mass="9081">DARNARSRLVGQRFRTVARSAGATGGPHGARRHESGGVARCVRARRGPLPPLPDRAGTGGVARAHADGPAGSVDRCGVPAHGNGRARCL</sequence>
<proteinExistence type="predicted"/>
<dbReference type="EC" id="3.1.11.6" evidence="2"/>
<evidence type="ECO:0000256" key="1">
    <source>
        <dbReference type="SAM" id="MobiDB-lite"/>
    </source>
</evidence>
<keyword evidence="2" id="KW-0378">Hydrolase</keyword>
<dbReference type="EMBL" id="CADCUA010000395">
    <property type="protein sequence ID" value="CAA9328217.1"/>
    <property type="molecule type" value="Genomic_DNA"/>
</dbReference>
<protein>
    <submittedName>
        <fullName evidence="2">Exodeoxyribonuclease VII small subunit</fullName>
        <ecNumber evidence="2">3.1.11.6</ecNumber>
    </submittedName>
</protein>
<evidence type="ECO:0000313" key="2">
    <source>
        <dbReference type="EMBL" id="CAA9328217.1"/>
    </source>
</evidence>
<reference evidence="2" key="1">
    <citation type="submission" date="2020-02" db="EMBL/GenBank/DDBJ databases">
        <authorList>
            <person name="Meier V. D."/>
        </authorList>
    </citation>
    <scope>NUCLEOTIDE SEQUENCE</scope>
    <source>
        <strain evidence="2">AVDCRST_MAG71</strain>
    </source>
</reference>
<name>A0A6J4LBF2_9GAMM</name>
<gene>
    <name evidence="2" type="ORF">AVDCRST_MAG71-1635</name>
</gene>